<dbReference type="Proteomes" id="UP001283361">
    <property type="component" value="Unassembled WGS sequence"/>
</dbReference>
<feature type="non-terminal residue" evidence="1">
    <location>
        <position position="70"/>
    </location>
</feature>
<gene>
    <name evidence="1" type="ORF">RRG08_062234</name>
</gene>
<reference evidence="1" key="1">
    <citation type="journal article" date="2023" name="G3 (Bethesda)">
        <title>A reference genome for the long-term kleptoplast-retaining sea slug Elysia crispata morphotype clarki.</title>
        <authorList>
            <person name="Eastman K.E."/>
            <person name="Pendleton A.L."/>
            <person name="Shaikh M.A."/>
            <person name="Suttiyut T."/>
            <person name="Ogas R."/>
            <person name="Tomko P."/>
            <person name="Gavelis G."/>
            <person name="Widhalm J.R."/>
            <person name="Wisecaver J.H."/>
        </authorList>
    </citation>
    <scope>NUCLEOTIDE SEQUENCE</scope>
    <source>
        <strain evidence="1">ECLA1</strain>
    </source>
</reference>
<sequence length="70" mass="7751">MCVCGDGGRKDEVMMMRKKMGVCGEGREDEVMMMGKKKDGCLRGRGEGVTEGDDDEKKRCVSVEMGRKDV</sequence>
<name>A0AAE1E167_9GAST</name>
<protein>
    <submittedName>
        <fullName evidence="1">Uncharacterized protein</fullName>
    </submittedName>
</protein>
<comment type="caution">
    <text evidence="1">The sequence shown here is derived from an EMBL/GenBank/DDBJ whole genome shotgun (WGS) entry which is preliminary data.</text>
</comment>
<keyword evidence="2" id="KW-1185">Reference proteome</keyword>
<dbReference type="EMBL" id="JAWDGP010001559">
    <property type="protein sequence ID" value="KAK3790202.1"/>
    <property type="molecule type" value="Genomic_DNA"/>
</dbReference>
<accession>A0AAE1E167</accession>
<dbReference type="AlphaFoldDB" id="A0AAE1E167"/>
<proteinExistence type="predicted"/>
<evidence type="ECO:0000313" key="2">
    <source>
        <dbReference type="Proteomes" id="UP001283361"/>
    </source>
</evidence>
<evidence type="ECO:0000313" key="1">
    <source>
        <dbReference type="EMBL" id="KAK3790202.1"/>
    </source>
</evidence>
<organism evidence="1 2">
    <name type="scientific">Elysia crispata</name>
    <name type="common">lettuce slug</name>
    <dbReference type="NCBI Taxonomy" id="231223"/>
    <lineage>
        <taxon>Eukaryota</taxon>
        <taxon>Metazoa</taxon>
        <taxon>Spiralia</taxon>
        <taxon>Lophotrochozoa</taxon>
        <taxon>Mollusca</taxon>
        <taxon>Gastropoda</taxon>
        <taxon>Heterobranchia</taxon>
        <taxon>Euthyneura</taxon>
        <taxon>Panpulmonata</taxon>
        <taxon>Sacoglossa</taxon>
        <taxon>Placobranchoidea</taxon>
        <taxon>Plakobranchidae</taxon>
        <taxon>Elysia</taxon>
    </lineage>
</organism>